<sequence>MNSSLGVSAHRSPGRPVLWQPRAIPSLAGRSASARCRLTAIRRDPFEVLGLPSGQVTKAEVRAAYIQKIKLSHPDVSTDEEDATNAATVLNLAYEEALTKLESRETSTTGRAGFQGGDEFDRTSGPPDNLFINPFACNVDPFLWRELQEAARQGKTPEEGLLARGVAGWRGGGVYTATGAIQYVTREQLDILYVQLQAMELSFDLEVTAYLIDDMLIRAFRANSRRS</sequence>
<organism evidence="3">
    <name type="scientific">Tetraselmis chuii</name>
    <dbReference type="NCBI Taxonomy" id="63592"/>
    <lineage>
        <taxon>Eukaryota</taxon>
        <taxon>Viridiplantae</taxon>
        <taxon>Chlorophyta</taxon>
        <taxon>core chlorophytes</taxon>
        <taxon>Chlorodendrophyceae</taxon>
        <taxon>Chlorodendrales</taxon>
        <taxon>Chlorodendraceae</taxon>
        <taxon>Tetraselmis</taxon>
    </lineage>
</organism>
<dbReference type="EMBL" id="HBGG01033378">
    <property type="protein sequence ID" value="CAD9215229.1"/>
    <property type="molecule type" value="Transcribed_RNA"/>
</dbReference>
<dbReference type="PANTHER" id="PTHR44579:SF4">
    <property type="entry name" value="J DOMAIN-CONTAINING PROTEIN"/>
    <property type="match status" value="1"/>
</dbReference>
<feature type="domain" description="J" evidence="2">
    <location>
        <begin position="44"/>
        <end position="110"/>
    </location>
</feature>
<dbReference type="AlphaFoldDB" id="A0A7S1T169"/>
<reference evidence="3" key="1">
    <citation type="submission" date="2021-01" db="EMBL/GenBank/DDBJ databases">
        <authorList>
            <person name="Corre E."/>
            <person name="Pelletier E."/>
            <person name="Niang G."/>
            <person name="Scheremetjew M."/>
            <person name="Finn R."/>
            <person name="Kale V."/>
            <person name="Holt S."/>
            <person name="Cochrane G."/>
            <person name="Meng A."/>
            <person name="Brown T."/>
            <person name="Cohen L."/>
        </authorList>
    </citation>
    <scope>NUCLEOTIDE SEQUENCE</scope>
    <source>
        <strain evidence="3">PLY429</strain>
    </source>
</reference>
<dbReference type="SUPFAM" id="SSF46565">
    <property type="entry name" value="Chaperone J-domain"/>
    <property type="match status" value="1"/>
</dbReference>
<evidence type="ECO:0000259" key="2">
    <source>
        <dbReference type="PROSITE" id="PS50076"/>
    </source>
</evidence>
<protein>
    <recommendedName>
        <fullName evidence="2">J domain-containing protein</fullName>
    </recommendedName>
</protein>
<dbReference type="InterPro" id="IPR001623">
    <property type="entry name" value="DnaJ_domain"/>
</dbReference>
<proteinExistence type="predicted"/>
<dbReference type="SMART" id="SM00271">
    <property type="entry name" value="DnaJ"/>
    <property type="match status" value="1"/>
</dbReference>
<dbReference type="PANTHER" id="PTHR44579">
    <property type="entry name" value="OS01G0730500 PROTEIN"/>
    <property type="match status" value="1"/>
</dbReference>
<evidence type="ECO:0000313" key="3">
    <source>
        <dbReference type="EMBL" id="CAD9215229.1"/>
    </source>
</evidence>
<dbReference type="InterPro" id="IPR036869">
    <property type="entry name" value="J_dom_sf"/>
</dbReference>
<evidence type="ECO:0000256" key="1">
    <source>
        <dbReference type="SAM" id="MobiDB-lite"/>
    </source>
</evidence>
<accession>A0A7S1T169</accession>
<name>A0A7S1T169_9CHLO</name>
<dbReference type="Gene3D" id="1.10.287.110">
    <property type="entry name" value="DnaJ domain"/>
    <property type="match status" value="1"/>
</dbReference>
<gene>
    <name evidence="3" type="ORF">TCHU04912_LOCUS17469</name>
</gene>
<dbReference type="Pfam" id="PF00226">
    <property type="entry name" value="DnaJ"/>
    <property type="match status" value="1"/>
</dbReference>
<dbReference type="CDD" id="cd06257">
    <property type="entry name" value="DnaJ"/>
    <property type="match status" value="1"/>
</dbReference>
<dbReference type="PROSITE" id="PS50076">
    <property type="entry name" value="DNAJ_2"/>
    <property type="match status" value="1"/>
</dbReference>
<feature type="region of interest" description="Disordered" evidence="1">
    <location>
        <begin position="101"/>
        <end position="120"/>
    </location>
</feature>